<gene>
    <name evidence="1" type="ORF">LARSCL_LOCUS414</name>
</gene>
<evidence type="ECO:0000313" key="2">
    <source>
        <dbReference type="Proteomes" id="UP001497382"/>
    </source>
</evidence>
<protein>
    <submittedName>
        <fullName evidence="1">Uncharacterized protein</fullName>
    </submittedName>
</protein>
<organism evidence="1 2">
    <name type="scientific">Larinioides sclopetarius</name>
    <dbReference type="NCBI Taxonomy" id="280406"/>
    <lineage>
        <taxon>Eukaryota</taxon>
        <taxon>Metazoa</taxon>
        <taxon>Ecdysozoa</taxon>
        <taxon>Arthropoda</taxon>
        <taxon>Chelicerata</taxon>
        <taxon>Arachnida</taxon>
        <taxon>Araneae</taxon>
        <taxon>Araneomorphae</taxon>
        <taxon>Entelegynae</taxon>
        <taxon>Araneoidea</taxon>
        <taxon>Araneidae</taxon>
        <taxon>Larinioides</taxon>
    </lineage>
</organism>
<evidence type="ECO:0000313" key="1">
    <source>
        <dbReference type="EMBL" id="CAL1261470.1"/>
    </source>
</evidence>
<dbReference type="Proteomes" id="UP001497382">
    <property type="component" value="Unassembled WGS sequence"/>
</dbReference>
<proteinExistence type="predicted"/>
<comment type="caution">
    <text evidence="1">The sequence shown here is derived from an EMBL/GenBank/DDBJ whole genome shotgun (WGS) entry which is preliminary data.</text>
</comment>
<reference evidence="1 2" key="1">
    <citation type="submission" date="2024-04" db="EMBL/GenBank/DDBJ databases">
        <authorList>
            <person name="Rising A."/>
            <person name="Reimegard J."/>
            <person name="Sonavane S."/>
            <person name="Akerstrom W."/>
            <person name="Nylinder S."/>
            <person name="Hedman E."/>
            <person name="Kallberg Y."/>
        </authorList>
    </citation>
    <scope>NUCLEOTIDE SEQUENCE [LARGE SCALE GENOMIC DNA]</scope>
</reference>
<dbReference type="EMBL" id="CAXIEN010000002">
    <property type="protein sequence ID" value="CAL1261470.1"/>
    <property type="molecule type" value="Genomic_DNA"/>
</dbReference>
<dbReference type="AlphaFoldDB" id="A0AAV1YRB4"/>
<name>A0AAV1YRB4_9ARAC</name>
<accession>A0AAV1YRB4</accession>
<sequence>MESRITKRVTTSHQKQFVAMSSYESHHLEATSGQEKRKAKKVITRSISLNFNSAHALSLRLRRGHVPFSPLQIRHPDFRQVDRLLISLESN</sequence>
<keyword evidence="2" id="KW-1185">Reference proteome</keyword>